<dbReference type="PANTHER" id="PTHR28259">
    <property type="entry name" value="FLUORIDE EXPORT PROTEIN 1-RELATED"/>
    <property type="match status" value="1"/>
</dbReference>
<feature type="binding site" evidence="10">
    <location>
        <position position="91"/>
    </location>
    <ligand>
        <name>Na(+)</name>
        <dbReference type="ChEBI" id="CHEBI:29101"/>
        <note>structural</note>
    </ligand>
</feature>
<gene>
    <name evidence="10" type="primary">fluC</name>
    <name evidence="10" type="synonym">crcB</name>
    <name evidence="11" type="ORF">HMPREF0291_10952</name>
</gene>
<dbReference type="RefSeq" id="WP_005288771.1">
    <property type="nucleotide sequence ID" value="NZ_CM000961.1"/>
</dbReference>
<evidence type="ECO:0000256" key="4">
    <source>
        <dbReference type="ARBA" id="ARBA00022989"/>
    </source>
</evidence>
<sequence length="142" mass="14435">MIPGNVGPDGLVGVGLREALGTEAALEVVFILFVAVGAGAFLGGIARWALSLVPGTHVGTWAANIVGSAVFGFSTLMPGMWPAFLGAGFCGALSTLSTLAKEGGTMIKNKEWGQLTSYVLATAAGGIIAAWFGTLWASRAFM</sequence>
<evidence type="ECO:0000313" key="11">
    <source>
        <dbReference type="EMBL" id="EFK54572.1"/>
    </source>
</evidence>
<keyword evidence="6 10" id="KW-0407">Ion channel</keyword>
<accession>D7WBU3</accession>
<comment type="similarity">
    <text evidence="7 10">Belongs to the fluoride channel Fluc/FEX (TC 1.A.43) family.</text>
</comment>
<dbReference type="eggNOG" id="COG0239">
    <property type="taxonomic scope" value="Bacteria"/>
</dbReference>
<evidence type="ECO:0000256" key="9">
    <source>
        <dbReference type="ARBA" id="ARBA00049940"/>
    </source>
</evidence>
<keyword evidence="10" id="KW-0813">Transport</keyword>
<dbReference type="GO" id="GO:0062054">
    <property type="term" value="F:fluoride channel activity"/>
    <property type="evidence" value="ECO:0007669"/>
    <property type="project" value="UniProtKB-UniRule"/>
</dbReference>
<keyword evidence="10" id="KW-0406">Ion transport</keyword>
<proteinExistence type="inferred from homology"/>
<keyword evidence="5 10" id="KW-0472">Membrane</keyword>
<feature type="transmembrane region" description="Helical" evidence="10">
    <location>
        <begin position="112"/>
        <end position="132"/>
    </location>
</feature>
<dbReference type="EMBL" id="ACLJ02000002">
    <property type="protein sequence ID" value="EFK54572.1"/>
    <property type="molecule type" value="Genomic_DNA"/>
</dbReference>
<dbReference type="GO" id="GO:0005886">
    <property type="term" value="C:plasma membrane"/>
    <property type="evidence" value="ECO:0007669"/>
    <property type="project" value="UniProtKB-SubCell"/>
</dbReference>
<keyword evidence="3 10" id="KW-0812">Transmembrane</keyword>
<evidence type="ECO:0000256" key="5">
    <source>
        <dbReference type="ARBA" id="ARBA00023136"/>
    </source>
</evidence>
<dbReference type="GO" id="GO:0140114">
    <property type="term" value="P:cellular detoxification of fluoride"/>
    <property type="evidence" value="ECO:0007669"/>
    <property type="project" value="UniProtKB-UniRule"/>
</dbReference>
<comment type="catalytic activity">
    <reaction evidence="8">
        <text>fluoride(in) = fluoride(out)</text>
        <dbReference type="Rhea" id="RHEA:76159"/>
        <dbReference type="ChEBI" id="CHEBI:17051"/>
    </reaction>
    <physiologicalReaction direction="left-to-right" evidence="8">
        <dbReference type="Rhea" id="RHEA:76160"/>
    </physiologicalReaction>
</comment>
<comment type="caution">
    <text evidence="11">The sequence shown here is derived from an EMBL/GenBank/DDBJ whole genome shotgun (WGS) entry which is preliminary data.</text>
</comment>
<dbReference type="Pfam" id="PF02537">
    <property type="entry name" value="CRCB"/>
    <property type="match status" value="1"/>
</dbReference>
<keyword evidence="10" id="KW-0479">Metal-binding</keyword>
<keyword evidence="2 10" id="KW-1003">Cell membrane</keyword>
<comment type="activity regulation">
    <text evidence="10">Na(+) is not transported, but it plays an essential structural role and its presence is essential for fluoride channel function.</text>
</comment>
<evidence type="ECO:0000256" key="6">
    <source>
        <dbReference type="ARBA" id="ARBA00023303"/>
    </source>
</evidence>
<feature type="binding site" evidence="10">
    <location>
        <position position="94"/>
    </location>
    <ligand>
        <name>Na(+)</name>
        <dbReference type="ChEBI" id="CHEBI:29101"/>
        <note>structural</note>
    </ligand>
</feature>
<evidence type="ECO:0000313" key="12">
    <source>
        <dbReference type="Proteomes" id="UP000004208"/>
    </source>
</evidence>
<keyword evidence="4 10" id="KW-1133">Transmembrane helix</keyword>
<dbReference type="PANTHER" id="PTHR28259:SF1">
    <property type="entry name" value="FLUORIDE EXPORT PROTEIN 1-RELATED"/>
    <property type="match status" value="1"/>
</dbReference>
<evidence type="ECO:0000256" key="8">
    <source>
        <dbReference type="ARBA" id="ARBA00035585"/>
    </source>
</evidence>
<dbReference type="HOGENOM" id="CLU_114342_2_2_11"/>
<keyword evidence="10" id="KW-0915">Sodium</keyword>
<evidence type="ECO:0000256" key="10">
    <source>
        <dbReference type="HAMAP-Rule" id="MF_00454"/>
    </source>
</evidence>
<protein>
    <recommendedName>
        <fullName evidence="10">Fluoride-specific ion channel FluC</fullName>
    </recommendedName>
</protein>
<dbReference type="Proteomes" id="UP000004208">
    <property type="component" value="Unassembled WGS sequence"/>
</dbReference>
<reference evidence="11" key="1">
    <citation type="submission" date="2010-06" db="EMBL/GenBank/DDBJ databases">
        <authorList>
            <person name="Muzny D."/>
            <person name="Qin X."/>
            <person name="Buhay C."/>
            <person name="Dugan-Rocha S."/>
            <person name="Ding Y."/>
            <person name="Chen G."/>
            <person name="Hawes A."/>
            <person name="Holder M."/>
            <person name="Jhangiani S."/>
            <person name="Johnson A."/>
            <person name="Khan Z."/>
            <person name="Li Z."/>
            <person name="Liu W."/>
            <person name="Liu X."/>
            <person name="Perez L."/>
            <person name="Shen H."/>
            <person name="Wang Q."/>
            <person name="Watt J."/>
            <person name="Xi L."/>
            <person name="Xin Y."/>
            <person name="Zhou J."/>
            <person name="Deng J."/>
            <person name="Jiang H."/>
            <person name="Liu Y."/>
            <person name="Qu J."/>
            <person name="Song X.-Z."/>
            <person name="Zhang L."/>
            <person name="Villasana D."/>
            <person name="Johnson A."/>
            <person name="Liu J."/>
            <person name="Liyanage D."/>
            <person name="Lorensuhewa L."/>
            <person name="Robinson T."/>
            <person name="Song A."/>
            <person name="Song B.-B."/>
            <person name="Dinh H."/>
            <person name="Thornton R."/>
            <person name="Coyle M."/>
            <person name="Francisco L."/>
            <person name="Jackson L."/>
            <person name="Javaid M."/>
            <person name="Korchina V."/>
            <person name="Kovar C."/>
            <person name="Mata R."/>
            <person name="Mathew T."/>
            <person name="Ngo R."/>
            <person name="Nguyen L."/>
            <person name="Nguyen N."/>
            <person name="Okwuonu G."/>
            <person name="Ongeri F."/>
            <person name="Pham C."/>
            <person name="Simmons D."/>
            <person name="Wilczek-Boney K."/>
            <person name="Hale W."/>
            <person name="Jakkamsetti A."/>
            <person name="Pham P."/>
            <person name="Ruth R."/>
            <person name="San Lucas F."/>
            <person name="Warren J."/>
            <person name="Zhang J."/>
            <person name="Zhao Z."/>
            <person name="Zhou C."/>
            <person name="Zhu D."/>
            <person name="Lee S."/>
            <person name="Bess C."/>
            <person name="Blankenburg K."/>
            <person name="Forbes L."/>
            <person name="Fu Q."/>
            <person name="Gubbala S."/>
            <person name="Hirani K."/>
            <person name="Jayaseelan J.C."/>
            <person name="Lara F."/>
            <person name="Munidasa M."/>
            <person name="Palculict T."/>
            <person name="Patil S."/>
            <person name="Pu L.-L."/>
            <person name="Saada N."/>
            <person name="Tang L."/>
            <person name="Weissenberger G."/>
            <person name="Zhu Y."/>
            <person name="Hemphill L."/>
            <person name="Shang Y."/>
            <person name="Youmans B."/>
            <person name="Ayvaz T."/>
            <person name="Ross M."/>
            <person name="Santibanez J."/>
            <person name="Aqrawi P."/>
            <person name="Gross S."/>
            <person name="Joshi V."/>
            <person name="Fowler G."/>
            <person name="Nazareth L."/>
            <person name="Reid J."/>
            <person name="Worley K."/>
            <person name="Petrosino J."/>
            <person name="Highlander S."/>
            <person name="Gibbs R."/>
        </authorList>
    </citation>
    <scope>NUCLEOTIDE SEQUENCE [LARGE SCALE GENOMIC DNA]</scope>
    <source>
        <strain evidence="11">ATCC 33030</strain>
    </source>
</reference>
<evidence type="ECO:0000256" key="3">
    <source>
        <dbReference type="ARBA" id="ARBA00022692"/>
    </source>
</evidence>
<feature type="transmembrane region" description="Helical" evidence="10">
    <location>
        <begin position="24"/>
        <end position="46"/>
    </location>
</feature>
<keyword evidence="12" id="KW-1185">Reference proteome</keyword>
<evidence type="ECO:0000256" key="1">
    <source>
        <dbReference type="ARBA" id="ARBA00004651"/>
    </source>
</evidence>
<organism evidence="11 12">
    <name type="scientific">Corynebacterium genitalium ATCC 33030</name>
    <dbReference type="NCBI Taxonomy" id="585529"/>
    <lineage>
        <taxon>Bacteria</taxon>
        <taxon>Bacillati</taxon>
        <taxon>Actinomycetota</taxon>
        <taxon>Actinomycetes</taxon>
        <taxon>Mycobacteriales</taxon>
        <taxon>Corynebacteriaceae</taxon>
        <taxon>Corynebacterium</taxon>
    </lineage>
</organism>
<dbReference type="HAMAP" id="MF_00454">
    <property type="entry name" value="FluC"/>
    <property type="match status" value="1"/>
</dbReference>
<dbReference type="AlphaFoldDB" id="D7WBU3"/>
<dbReference type="GO" id="GO:0046872">
    <property type="term" value="F:metal ion binding"/>
    <property type="evidence" value="ECO:0007669"/>
    <property type="project" value="UniProtKB-KW"/>
</dbReference>
<comment type="subcellular location">
    <subcellularLocation>
        <location evidence="1 10">Cell membrane</location>
        <topology evidence="1 10">Multi-pass membrane protein</topology>
    </subcellularLocation>
</comment>
<name>D7WBU3_9CORY</name>
<evidence type="ECO:0000256" key="2">
    <source>
        <dbReference type="ARBA" id="ARBA00022475"/>
    </source>
</evidence>
<evidence type="ECO:0000256" key="7">
    <source>
        <dbReference type="ARBA" id="ARBA00035120"/>
    </source>
</evidence>
<dbReference type="InterPro" id="IPR003691">
    <property type="entry name" value="FluC"/>
</dbReference>
<comment type="function">
    <text evidence="9 10">Fluoride-specific ion channel. Important for reducing fluoride concentration in the cell, thus reducing its toxicity.</text>
</comment>
<feature type="transmembrane region" description="Helical" evidence="10">
    <location>
        <begin position="58"/>
        <end position="77"/>
    </location>
</feature>
<dbReference type="STRING" id="585529.HMPREF0291_10952"/>